<dbReference type="Gene3D" id="3.40.50.2000">
    <property type="entry name" value="Glycogen Phosphorylase B"/>
    <property type="match status" value="1"/>
</dbReference>
<protein>
    <submittedName>
        <fullName evidence="1">Uncharacterized protein</fullName>
    </submittedName>
</protein>
<dbReference type="SUPFAM" id="SSF53756">
    <property type="entry name" value="UDP-Glycosyltransferase/glycogen phosphorylase"/>
    <property type="match status" value="1"/>
</dbReference>
<gene>
    <name evidence="1" type="ORF">PCOR1329_LOCUS83413</name>
</gene>
<comment type="caution">
    <text evidence="1">The sequence shown here is derived from an EMBL/GenBank/DDBJ whole genome shotgun (WGS) entry which is preliminary data.</text>
</comment>
<evidence type="ECO:0000313" key="2">
    <source>
        <dbReference type="Proteomes" id="UP001189429"/>
    </source>
</evidence>
<dbReference type="EMBL" id="CAUYUJ010022082">
    <property type="protein sequence ID" value="CAK0908818.1"/>
    <property type="molecule type" value="Genomic_DNA"/>
</dbReference>
<keyword evidence="2" id="KW-1185">Reference proteome</keyword>
<dbReference type="PANTHER" id="PTHR48050:SF13">
    <property type="entry name" value="STEROL 3-BETA-GLUCOSYLTRANSFERASE UGT80A2"/>
    <property type="match status" value="1"/>
</dbReference>
<dbReference type="Proteomes" id="UP001189429">
    <property type="component" value="Unassembled WGS sequence"/>
</dbReference>
<accession>A0ABN9YBQ4</accession>
<dbReference type="PANTHER" id="PTHR48050">
    <property type="entry name" value="STEROL 3-BETA-GLUCOSYLTRANSFERASE"/>
    <property type="match status" value="1"/>
</dbReference>
<reference evidence="1" key="1">
    <citation type="submission" date="2023-10" db="EMBL/GenBank/DDBJ databases">
        <authorList>
            <person name="Chen Y."/>
            <person name="Shah S."/>
            <person name="Dougan E. K."/>
            <person name="Thang M."/>
            <person name="Chan C."/>
        </authorList>
    </citation>
    <scope>NUCLEOTIDE SEQUENCE [LARGE SCALE GENOMIC DNA]</scope>
</reference>
<evidence type="ECO:0000313" key="1">
    <source>
        <dbReference type="EMBL" id="CAK0908818.1"/>
    </source>
</evidence>
<proteinExistence type="predicted"/>
<dbReference type="InterPro" id="IPR050426">
    <property type="entry name" value="Glycosyltransferase_28"/>
</dbReference>
<name>A0ABN9YBQ4_9DINO</name>
<sequence>MPVPADCEHPNITTCGWWILDQEQRTQRFLTGDACFGGAQRSEIDAFLREGEPPVYIGWGSMIAVSPEFMTNVAVSALKQEGKKHTDTINRRFPRKYGKIWEMGGKTNTQKILENMGNIFICVYLFACPGAPSLKQVGRRGIVLRGWAGWSPDVLGNRELADYAREQVLFVESAPHEWLMPKCAVCVTSGVDRTPNSDTSISELSVFGSREGAVAVIFQACARQVWASGRFH</sequence>
<organism evidence="1 2">
    <name type="scientific">Prorocentrum cordatum</name>
    <dbReference type="NCBI Taxonomy" id="2364126"/>
    <lineage>
        <taxon>Eukaryota</taxon>
        <taxon>Sar</taxon>
        <taxon>Alveolata</taxon>
        <taxon>Dinophyceae</taxon>
        <taxon>Prorocentrales</taxon>
        <taxon>Prorocentraceae</taxon>
        <taxon>Prorocentrum</taxon>
    </lineage>
</organism>